<comment type="caution">
    <text evidence="2">The sequence shown here is derived from an EMBL/GenBank/DDBJ whole genome shotgun (WGS) entry which is preliminary data.</text>
</comment>
<organism evidence="2 3">
    <name type="scientific">Pseudoalteromonas peptidolytica F12-50-A1</name>
    <dbReference type="NCBI Taxonomy" id="1315280"/>
    <lineage>
        <taxon>Bacteria</taxon>
        <taxon>Pseudomonadati</taxon>
        <taxon>Pseudomonadota</taxon>
        <taxon>Gammaproteobacteria</taxon>
        <taxon>Alteromonadales</taxon>
        <taxon>Pseudoalteromonadaceae</taxon>
        <taxon>Pseudoalteromonas</taxon>
    </lineage>
</organism>
<dbReference type="GO" id="GO:0016747">
    <property type="term" value="F:acyltransferase activity, transferring groups other than amino-acyl groups"/>
    <property type="evidence" value="ECO:0007669"/>
    <property type="project" value="InterPro"/>
</dbReference>
<dbReference type="Proteomes" id="UP000660708">
    <property type="component" value="Unassembled WGS sequence"/>
</dbReference>
<dbReference type="PROSITE" id="PS51186">
    <property type="entry name" value="GNAT"/>
    <property type="match status" value="1"/>
</dbReference>
<evidence type="ECO:0000313" key="2">
    <source>
        <dbReference type="EMBL" id="MBE0348896.1"/>
    </source>
</evidence>
<dbReference type="SUPFAM" id="SSF55729">
    <property type="entry name" value="Acyl-CoA N-acyltransferases (Nat)"/>
    <property type="match status" value="1"/>
</dbReference>
<dbReference type="Gene3D" id="3.40.630.30">
    <property type="match status" value="1"/>
</dbReference>
<name>A0A8I0N137_9GAMM</name>
<dbReference type="Pfam" id="PF13302">
    <property type="entry name" value="Acetyltransf_3"/>
    <property type="match status" value="1"/>
</dbReference>
<proteinExistence type="predicted"/>
<gene>
    <name evidence="2" type="ORF">PPEP_b0753</name>
</gene>
<dbReference type="AlphaFoldDB" id="A0A8I0N137"/>
<evidence type="ECO:0000259" key="1">
    <source>
        <dbReference type="PROSITE" id="PS51186"/>
    </source>
</evidence>
<dbReference type="PANTHER" id="PTHR46067">
    <property type="entry name" value="ACYL-COA N-ACYLTRANSFERASES (NAT) SUPERFAMILY PROTEIN"/>
    <property type="match status" value="1"/>
</dbReference>
<dbReference type="RefSeq" id="WP_147391071.1">
    <property type="nucleotide sequence ID" value="NZ_AQHF01000034.1"/>
</dbReference>
<dbReference type="PANTHER" id="PTHR46067:SF27">
    <property type="entry name" value="ACYL-COA N-ACYLTRANSFERASES (NAT) SUPERFAMILY PROTEIN"/>
    <property type="match status" value="1"/>
</dbReference>
<keyword evidence="3" id="KW-1185">Reference proteome</keyword>
<sequence>MFQLREFNTNDVAPLVAILNDPEVTRYLSTKIPQPYTQQDALWWIEEGSKQGYIRAICDGQQLIGCIGVNPGEFEYQCSGELGYWLAKSHWGRGITHQAVLQIVTAVFNDTNIARVFASVFDENHASIKLLKKSGFEQEAILKRAIFKAGHFYDCHIFSVLKP</sequence>
<reference evidence="2 3" key="1">
    <citation type="submission" date="2015-06" db="EMBL/GenBank/DDBJ databases">
        <title>Genome sequence of Pseudoalteromonas peptidolytica.</title>
        <authorList>
            <person name="Xie B.-B."/>
            <person name="Rong J.-C."/>
            <person name="Qin Q.-L."/>
            <person name="Zhang Y.-Z."/>
        </authorList>
    </citation>
    <scope>NUCLEOTIDE SEQUENCE [LARGE SCALE GENOMIC DNA]</scope>
    <source>
        <strain evidence="2 3">F12-50-A1</strain>
    </source>
</reference>
<dbReference type="InterPro" id="IPR000182">
    <property type="entry name" value="GNAT_dom"/>
</dbReference>
<protein>
    <recommendedName>
        <fullName evidence="1">N-acetyltransferase domain-containing protein</fullName>
    </recommendedName>
</protein>
<evidence type="ECO:0000313" key="3">
    <source>
        <dbReference type="Proteomes" id="UP000660708"/>
    </source>
</evidence>
<accession>A0A8I0N137</accession>
<dbReference type="InterPro" id="IPR016181">
    <property type="entry name" value="Acyl_CoA_acyltransferase"/>
</dbReference>
<feature type="domain" description="N-acetyltransferase" evidence="1">
    <location>
        <begin position="2"/>
        <end position="159"/>
    </location>
</feature>
<dbReference type="EMBL" id="AQHF01000034">
    <property type="protein sequence ID" value="MBE0348896.1"/>
    <property type="molecule type" value="Genomic_DNA"/>
</dbReference>